<organism evidence="3 4">
    <name type="scientific">Verticiella sediminum</name>
    <dbReference type="NCBI Taxonomy" id="1247510"/>
    <lineage>
        <taxon>Bacteria</taxon>
        <taxon>Pseudomonadati</taxon>
        <taxon>Pseudomonadota</taxon>
        <taxon>Betaproteobacteria</taxon>
        <taxon>Burkholderiales</taxon>
        <taxon>Alcaligenaceae</taxon>
        <taxon>Verticiella</taxon>
    </lineage>
</organism>
<dbReference type="SUPFAM" id="SSF53850">
    <property type="entry name" value="Periplasmic binding protein-like II"/>
    <property type="match status" value="1"/>
</dbReference>
<dbReference type="PANTHER" id="PTHR42928">
    <property type="entry name" value="TRICARBOXYLATE-BINDING PROTEIN"/>
    <property type="match status" value="1"/>
</dbReference>
<sequence length="323" mass="33942">MHRRHFIAALGAAGLSPWLAARAAGTYPERPVRIISPYGPGGSNDTSGRLVAQALSEKYGQQFVLENQPGAGTRIGTQTIARSPGDGYHLLWCAAPFAVNTAGKANTPYDIHRDFVAVGPPVIGPVFLIVNADSPLHSVADFVEYARKQPKGVDFASPGSGSGPHLAAELFALTGKFDALNVHYRGDAQAYTELLGGRVDATLTAITTALPHIAAGRLRVLGVASAQRSAIAPDVPTFAEQGMPEVIGHGWFGLIAPAGTPPAIVQALNADVNAIFADAGIRQRLLDLGLEPQSGSPADFQSFIDTEVERWAKVIEAADITIE</sequence>
<evidence type="ECO:0000256" key="1">
    <source>
        <dbReference type="ARBA" id="ARBA00006987"/>
    </source>
</evidence>
<proteinExistence type="inferred from homology"/>
<evidence type="ECO:0000313" key="3">
    <source>
        <dbReference type="EMBL" id="TSH90372.1"/>
    </source>
</evidence>
<dbReference type="InterPro" id="IPR042100">
    <property type="entry name" value="Bug_dom1"/>
</dbReference>
<dbReference type="Gene3D" id="3.40.190.150">
    <property type="entry name" value="Bordetella uptake gene, domain 1"/>
    <property type="match status" value="1"/>
</dbReference>
<dbReference type="InterPro" id="IPR005064">
    <property type="entry name" value="BUG"/>
</dbReference>
<dbReference type="OrthoDB" id="8678477at2"/>
<keyword evidence="2" id="KW-0732">Signal</keyword>
<evidence type="ECO:0000313" key="4">
    <source>
        <dbReference type="Proteomes" id="UP000318405"/>
    </source>
</evidence>
<dbReference type="Gene3D" id="3.40.190.10">
    <property type="entry name" value="Periplasmic binding protein-like II"/>
    <property type="match status" value="1"/>
</dbReference>
<dbReference type="Proteomes" id="UP000318405">
    <property type="component" value="Unassembled WGS sequence"/>
</dbReference>
<comment type="caution">
    <text evidence="3">The sequence shown here is derived from an EMBL/GenBank/DDBJ whole genome shotgun (WGS) entry which is preliminary data.</text>
</comment>
<dbReference type="CDD" id="cd13578">
    <property type="entry name" value="PBP2_Bug27"/>
    <property type="match status" value="1"/>
</dbReference>
<protein>
    <submittedName>
        <fullName evidence="3">Tripartite tricarboxylate transporter substrate binding protein</fullName>
    </submittedName>
</protein>
<dbReference type="Pfam" id="PF03401">
    <property type="entry name" value="TctC"/>
    <property type="match status" value="1"/>
</dbReference>
<gene>
    <name evidence="3" type="ORF">FOZ76_21345</name>
</gene>
<dbReference type="EMBL" id="VLTJ01000039">
    <property type="protein sequence ID" value="TSH90372.1"/>
    <property type="molecule type" value="Genomic_DNA"/>
</dbReference>
<feature type="signal peptide" evidence="2">
    <location>
        <begin position="1"/>
        <end position="23"/>
    </location>
</feature>
<keyword evidence="4" id="KW-1185">Reference proteome</keyword>
<dbReference type="AlphaFoldDB" id="A0A556ABV2"/>
<dbReference type="RefSeq" id="WP_143950288.1">
    <property type="nucleotide sequence ID" value="NZ_BAABMB010000003.1"/>
</dbReference>
<reference evidence="3 4" key="1">
    <citation type="submission" date="2019-07" db="EMBL/GenBank/DDBJ databases">
        <title>Qingshengfaniella alkalisoli gen. nov., sp. nov., isolated from saline soil.</title>
        <authorList>
            <person name="Xu L."/>
            <person name="Huang X.-X."/>
            <person name="Sun J.-Q."/>
        </authorList>
    </citation>
    <scope>NUCLEOTIDE SEQUENCE [LARGE SCALE GENOMIC DNA]</scope>
    <source>
        <strain evidence="3 4">DSM 27279</strain>
    </source>
</reference>
<accession>A0A556ABV2</accession>
<dbReference type="PIRSF" id="PIRSF017082">
    <property type="entry name" value="YflP"/>
    <property type="match status" value="1"/>
</dbReference>
<feature type="chain" id="PRO_5021989452" evidence="2">
    <location>
        <begin position="24"/>
        <end position="323"/>
    </location>
</feature>
<dbReference type="PANTHER" id="PTHR42928:SF5">
    <property type="entry name" value="BLR1237 PROTEIN"/>
    <property type="match status" value="1"/>
</dbReference>
<evidence type="ECO:0000256" key="2">
    <source>
        <dbReference type="SAM" id="SignalP"/>
    </source>
</evidence>
<comment type="similarity">
    <text evidence="1">Belongs to the UPF0065 (bug) family.</text>
</comment>
<name>A0A556ABV2_9BURK</name>